<name>A0ABP9F902_9PSEU</name>
<organism evidence="2 3">
    <name type="scientific">Actinomycetospora straminea</name>
    <dbReference type="NCBI Taxonomy" id="663607"/>
    <lineage>
        <taxon>Bacteria</taxon>
        <taxon>Bacillati</taxon>
        <taxon>Actinomycetota</taxon>
        <taxon>Actinomycetes</taxon>
        <taxon>Pseudonocardiales</taxon>
        <taxon>Pseudonocardiaceae</taxon>
        <taxon>Actinomycetospora</taxon>
    </lineage>
</organism>
<keyword evidence="1" id="KW-0812">Transmembrane</keyword>
<dbReference type="Proteomes" id="UP001500457">
    <property type="component" value="Unassembled WGS sequence"/>
</dbReference>
<dbReference type="PANTHER" id="PTHR11360:SF290">
    <property type="entry name" value="MONOCARBOXYLATE MFS PERMEASE"/>
    <property type="match status" value="1"/>
</dbReference>
<feature type="transmembrane region" description="Helical" evidence="1">
    <location>
        <begin position="339"/>
        <end position="361"/>
    </location>
</feature>
<feature type="transmembrane region" description="Helical" evidence="1">
    <location>
        <begin position="246"/>
        <end position="267"/>
    </location>
</feature>
<feature type="transmembrane region" description="Helical" evidence="1">
    <location>
        <begin position="213"/>
        <end position="234"/>
    </location>
</feature>
<dbReference type="EMBL" id="BAABHQ010000032">
    <property type="protein sequence ID" value="GAA4896989.1"/>
    <property type="molecule type" value="Genomic_DNA"/>
</dbReference>
<feature type="transmembrane region" description="Helical" evidence="1">
    <location>
        <begin position="171"/>
        <end position="192"/>
    </location>
</feature>
<evidence type="ECO:0008006" key="4">
    <source>
        <dbReference type="Google" id="ProtNLM"/>
    </source>
</evidence>
<dbReference type="PANTHER" id="PTHR11360">
    <property type="entry name" value="MONOCARBOXYLATE TRANSPORTER"/>
    <property type="match status" value="1"/>
</dbReference>
<evidence type="ECO:0000256" key="1">
    <source>
        <dbReference type="SAM" id="Phobius"/>
    </source>
</evidence>
<dbReference type="InterPro" id="IPR011701">
    <property type="entry name" value="MFS"/>
</dbReference>
<feature type="transmembrane region" description="Helical" evidence="1">
    <location>
        <begin position="81"/>
        <end position="100"/>
    </location>
</feature>
<dbReference type="InterPro" id="IPR050327">
    <property type="entry name" value="Proton-linked_MCT"/>
</dbReference>
<keyword evidence="1" id="KW-0472">Membrane</keyword>
<feature type="transmembrane region" description="Helical" evidence="1">
    <location>
        <begin position="12"/>
        <end position="33"/>
    </location>
</feature>
<dbReference type="Gene3D" id="1.20.1250.20">
    <property type="entry name" value="MFS general substrate transporter like domains"/>
    <property type="match status" value="1"/>
</dbReference>
<feature type="transmembrane region" description="Helical" evidence="1">
    <location>
        <begin position="139"/>
        <end position="165"/>
    </location>
</feature>
<dbReference type="RefSeq" id="WP_274232645.1">
    <property type="nucleotide sequence ID" value="NZ_BAABHQ010000032.1"/>
</dbReference>
<keyword evidence="1" id="KW-1133">Transmembrane helix</keyword>
<feature type="transmembrane region" description="Helical" evidence="1">
    <location>
        <begin position="367"/>
        <end position="386"/>
    </location>
</feature>
<feature type="transmembrane region" description="Helical" evidence="1">
    <location>
        <begin position="302"/>
        <end position="327"/>
    </location>
</feature>
<sequence>MSTDVAAPPARGIGRLLAATVAATTVALGLATGTGPLVGPVAAEFGVGAGAASLMLAATLATMLGLGVVTGPRAQRHGPRHLVALGAVAVPAGLVVLALAPSFPLAAAGFALGVGGGAGCLFVPLQAAVGAVARRRGPALVLATAGAGLATVVAPPSTVALVGALGLRDAALVLAGIAAVVLGACVPAVPAGGDPDAAAPGLRTVGPALRDPAFRRFVLGDVGLCAAMFVPYVHLAGFAGARGADLATGAALVAAAGAASLLARVAAVPAVARWGAWTVCRVGAVAMTVTLGAWLLADGRVVGSALVAVAFGCAHGAFVGVSGAAAAQLFGVTGFGLRLGVLHLAAAAGGLLGPALAGLAADAAGGPTAGIAVAVVLATAGSALFLRAGTRQRDDTGSTGPAATVDA</sequence>
<keyword evidence="3" id="KW-1185">Reference proteome</keyword>
<reference evidence="3" key="1">
    <citation type="journal article" date="2019" name="Int. J. Syst. Evol. Microbiol.">
        <title>The Global Catalogue of Microorganisms (GCM) 10K type strain sequencing project: providing services to taxonomists for standard genome sequencing and annotation.</title>
        <authorList>
            <consortium name="The Broad Institute Genomics Platform"/>
            <consortium name="The Broad Institute Genome Sequencing Center for Infectious Disease"/>
            <person name="Wu L."/>
            <person name="Ma J."/>
        </authorList>
    </citation>
    <scope>NUCLEOTIDE SEQUENCE [LARGE SCALE GENOMIC DNA]</scope>
    <source>
        <strain evidence="3">JCM 17983</strain>
    </source>
</reference>
<dbReference type="Pfam" id="PF07690">
    <property type="entry name" value="MFS_1"/>
    <property type="match status" value="1"/>
</dbReference>
<dbReference type="InterPro" id="IPR036259">
    <property type="entry name" value="MFS_trans_sf"/>
</dbReference>
<feature type="transmembrane region" description="Helical" evidence="1">
    <location>
        <begin position="45"/>
        <end position="69"/>
    </location>
</feature>
<proteinExistence type="predicted"/>
<comment type="caution">
    <text evidence="2">The sequence shown here is derived from an EMBL/GenBank/DDBJ whole genome shotgun (WGS) entry which is preliminary data.</text>
</comment>
<evidence type="ECO:0000313" key="2">
    <source>
        <dbReference type="EMBL" id="GAA4896989.1"/>
    </source>
</evidence>
<gene>
    <name evidence="2" type="ORF">GCM10023203_59490</name>
</gene>
<protein>
    <recommendedName>
        <fullName evidence="4">MFS family arabinose efflux permease</fullName>
    </recommendedName>
</protein>
<feature type="transmembrane region" description="Helical" evidence="1">
    <location>
        <begin position="274"/>
        <end position="296"/>
    </location>
</feature>
<feature type="transmembrane region" description="Helical" evidence="1">
    <location>
        <begin position="106"/>
        <end position="127"/>
    </location>
</feature>
<accession>A0ABP9F902</accession>
<evidence type="ECO:0000313" key="3">
    <source>
        <dbReference type="Proteomes" id="UP001500457"/>
    </source>
</evidence>
<dbReference type="SUPFAM" id="SSF103473">
    <property type="entry name" value="MFS general substrate transporter"/>
    <property type="match status" value="1"/>
</dbReference>